<evidence type="ECO:0000256" key="8">
    <source>
        <dbReference type="ARBA" id="ARBA00023136"/>
    </source>
</evidence>
<dbReference type="OrthoDB" id="62120at2759"/>
<name>A0A6A6PT32_9PEZI</name>
<evidence type="ECO:0000256" key="5">
    <source>
        <dbReference type="ARBA" id="ARBA00022801"/>
    </source>
</evidence>
<dbReference type="EC" id="3.2.1.58" evidence="14"/>
<feature type="transmembrane region" description="Helical" evidence="17">
    <location>
        <begin position="228"/>
        <end position="247"/>
    </location>
</feature>
<feature type="compositionally biased region" description="Basic and acidic residues" evidence="16">
    <location>
        <begin position="1"/>
        <end position="12"/>
    </location>
</feature>
<feature type="compositionally biased region" description="Basic and acidic residues" evidence="16">
    <location>
        <begin position="106"/>
        <end position="121"/>
    </location>
</feature>
<accession>A0A6A6PT32</accession>
<evidence type="ECO:0000313" key="20">
    <source>
        <dbReference type="Proteomes" id="UP000799767"/>
    </source>
</evidence>
<dbReference type="GO" id="GO:0005576">
    <property type="term" value="C:extracellular region"/>
    <property type="evidence" value="ECO:0007669"/>
    <property type="project" value="TreeGrafter"/>
</dbReference>
<evidence type="ECO:0000256" key="2">
    <source>
        <dbReference type="ARBA" id="ARBA00005641"/>
    </source>
</evidence>
<dbReference type="SUPFAM" id="SSF51445">
    <property type="entry name" value="(Trans)glycosidases"/>
    <property type="match status" value="1"/>
</dbReference>
<keyword evidence="20" id="KW-1185">Reference proteome</keyword>
<keyword evidence="6" id="KW-0735">Signal-anchor</keyword>
<evidence type="ECO:0000259" key="18">
    <source>
        <dbReference type="Pfam" id="PF00150"/>
    </source>
</evidence>
<gene>
    <name evidence="19" type="ORF">BDY17DRAFT_298415</name>
</gene>
<dbReference type="Gene3D" id="3.20.20.80">
    <property type="entry name" value="Glycosidases"/>
    <property type="match status" value="1"/>
</dbReference>
<dbReference type="PANTHER" id="PTHR31297">
    <property type="entry name" value="GLUCAN ENDO-1,6-BETA-GLUCOSIDASE B"/>
    <property type="match status" value="1"/>
</dbReference>
<dbReference type="Pfam" id="PF00150">
    <property type="entry name" value="Cellulase"/>
    <property type="match status" value="1"/>
</dbReference>
<evidence type="ECO:0000256" key="10">
    <source>
        <dbReference type="ARBA" id="ARBA00023295"/>
    </source>
</evidence>
<evidence type="ECO:0000256" key="7">
    <source>
        <dbReference type="ARBA" id="ARBA00022989"/>
    </source>
</evidence>
<dbReference type="GO" id="GO:0009251">
    <property type="term" value="P:glucan catabolic process"/>
    <property type="evidence" value="ECO:0007669"/>
    <property type="project" value="TreeGrafter"/>
</dbReference>
<keyword evidence="9" id="KW-0325">Glycoprotein</keyword>
<feature type="compositionally biased region" description="Polar residues" evidence="16">
    <location>
        <begin position="66"/>
        <end position="78"/>
    </location>
</feature>
<feature type="region of interest" description="Disordered" evidence="16">
    <location>
        <begin position="93"/>
        <end position="184"/>
    </location>
</feature>
<evidence type="ECO:0000256" key="14">
    <source>
        <dbReference type="ARBA" id="ARBA00038929"/>
    </source>
</evidence>
<evidence type="ECO:0000256" key="11">
    <source>
        <dbReference type="ARBA" id="ARBA00023316"/>
    </source>
</evidence>
<keyword evidence="4 17" id="KW-0812">Transmembrane</keyword>
<reference evidence="19" key="1">
    <citation type="journal article" date="2020" name="Stud. Mycol.">
        <title>101 Dothideomycetes genomes: a test case for predicting lifestyles and emergence of pathogens.</title>
        <authorList>
            <person name="Haridas S."/>
            <person name="Albert R."/>
            <person name="Binder M."/>
            <person name="Bloem J."/>
            <person name="Labutti K."/>
            <person name="Salamov A."/>
            <person name="Andreopoulos B."/>
            <person name="Baker S."/>
            <person name="Barry K."/>
            <person name="Bills G."/>
            <person name="Bluhm B."/>
            <person name="Cannon C."/>
            <person name="Castanera R."/>
            <person name="Culley D."/>
            <person name="Daum C."/>
            <person name="Ezra D."/>
            <person name="Gonzalez J."/>
            <person name="Henrissat B."/>
            <person name="Kuo A."/>
            <person name="Liang C."/>
            <person name="Lipzen A."/>
            <person name="Lutzoni F."/>
            <person name="Magnuson J."/>
            <person name="Mondo S."/>
            <person name="Nolan M."/>
            <person name="Ohm R."/>
            <person name="Pangilinan J."/>
            <person name="Park H.-J."/>
            <person name="Ramirez L."/>
            <person name="Alfaro M."/>
            <person name="Sun H."/>
            <person name="Tritt A."/>
            <person name="Yoshinaga Y."/>
            <person name="Zwiers L.-H."/>
            <person name="Turgeon B."/>
            <person name="Goodwin S."/>
            <person name="Spatafora J."/>
            <person name="Crous P."/>
            <person name="Grigoriev I."/>
        </authorList>
    </citation>
    <scope>NUCLEOTIDE SEQUENCE</scope>
    <source>
        <strain evidence="19">CBS 113389</strain>
    </source>
</reference>
<feature type="region of interest" description="Disordered" evidence="16">
    <location>
        <begin position="1"/>
        <end position="79"/>
    </location>
</feature>
<dbReference type="InterPro" id="IPR001547">
    <property type="entry name" value="Glyco_hydro_5"/>
</dbReference>
<evidence type="ECO:0000256" key="12">
    <source>
        <dbReference type="ARBA" id="ARBA00036824"/>
    </source>
</evidence>
<dbReference type="PANTHER" id="PTHR31297:SF34">
    <property type="entry name" value="GLUCAN 1,3-BETA-GLUCOSIDASE 2"/>
    <property type="match status" value="1"/>
</dbReference>
<dbReference type="Proteomes" id="UP000799767">
    <property type="component" value="Unassembled WGS sequence"/>
</dbReference>
<evidence type="ECO:0000256" key="9">
    <source>
        <dbReference type="ARBA" id="ARBA00023180"/>
    </source>
</evidence>
<dbReference type="FunFam" id="3.20.20.80:FF:000033">
    <property type="entry name" value="Glucan 1,3-beta-glucosidase A"/>
    <property type="match status" value="1"/>
</dbReference>
<dbReference type="GeneID" id="54474741"/>
<evidence type="ECO:0000256" key="6">
    <source>
        <dbReference type="ARBA" id="ARBA00022968"/>
    </source>
</evidence>
<comment type="subcellular location">
    <subcellularLocation>
        <location evidence="1">Cell membrane</location>
        <topology evidence="1">Single-pass type II membrane protein</topology>
    </subcellularLocation>
</comment>
<keyword evidence="3" id="KW-1003">Cell membrane</keyword>
<feature type="domain" description="Glycoside hydrolase family 5" evidence="18">
    <location>
        <begin position="390"/>
        <end position="620"/>
    </location>
</feature>
<dbReference type="InterPro" id="IPR017853">
    <property type="entry name" value="GH"/>
</dbReference>
<dbReference type="GO" id="GO:0071555">
    <property type="term" value="P:cell wall organization"/>
    <property type="evidence" value="ECO:0007669"/>
    <property type="project" value="UniProtKB-KW"/>
</dbReference>
<keyword evidence="8 17" id="KW-0472">Membrane</keyword>
<evidence type="ECO:0000256" key="3">
    <source>
        <dbReference type="ARBA" id="ARBA00022475"/>
    </source>
</evidence>
<comment type="catalytic activity">
    <reaction evidence="12">
        <text>Successive hydrolysis of beta-D-glucose units from the non-reducing ends of (1-&gt;3)-beta-D-glucans, releasing alpha-glucose.</text>
        <dbReference type="EC" id="3.2.1.58"/>
    </reaction>
</comment>
<feature type="compositionally biased region" description="Basic and acidic residues" evidence="16">
    <location>
        <begin position="128"/>
        <end position="138"/>
    </location>
</feature>
<organism evidence="19 20">
    <name type="scientific">Neohortaea acidophila</name>
    <dbReference type="NCBI Taxonomy" id="245834"/>
    <lineage>
        <taxon>Eukaryota</taxon>
        <taxon>Fungi</taxon>
        <taxon>Dikarya</taxon>
        <taxon>Ascomycota</taxon>
        <taxon>Pezizomycotina</taxon>
        <taxon>Dothideomycetes</taxon>
        <taxon>Dothideomycetidae</taxon>
        <taxon>Mycosphaerellales</taxon>
        <taxon>Teratosphaeriaceae</taxon>
        <taxon>Neohortaea</taxon>
    </lineage>
</organism>
<protein>
    <recommendedName>
        <fullName evidence="14">glucan 1,3-beta-glucosidase</fullName>
        <ecNumber evidence="14">3.2.1.58</ecNumber>
    </recommendedName>
    <alternativeName>
        <fullName evidence="15">Exo-1,3-beta-glucanase D</fullName>
    </alternativeName>
</protein>
<evidence type="ECO:0000256" key="17">
    <source>
        <dbReference type="SAM" id="Phobius"/>
    </source>
</evidence>
<keyword evidence="5 19" id="KW-0378">Hydrolase</keyword>
<feature type="compositionally biased region" description="Basic and acidic residues" evidence="16">
    <location>
        <begin position="149"/>
        <end position="178"/>
    </location>
</feature>
<keyword evidence="10" id="KW-0326">Glycosidase</keyword>
<evidence type="ECO:0000256" key="1">
    <source>
        <dbReference type="ARBA" id="ARBA00004401"/>
    </source>
</evidence>
<keyword evidence="11" id="KW-0961">Cell wall biogenesis/degradation</keyword>
<comment type="function">
    <text evidence="13">Glucosidase involved in the degradation of cellulosic biomass. Active on lichenan.</text>
</comment>
<comment type="similarity">
    <text evidence="2">Belongs to the glycosyl hydrolase 5 (cellulase A) family.</text>
</comment>
<dbReference type="GO" id="GO:0004338">
    <property type="term" value="F:glucan exo-1,3-beta-glucosidase activity"/>
    <property type="evidence" value="ECO:0007669"/>
    <property type="project" value="UniProtKB-EC"/>
</dbReference>
<dbReference type="RefSeq" id="XP_033588957.1">
    <property type="nucleotide sequence ID" value="XM_033733739.1"/>
</dbReference>
<dbReference type="AlphaFoldDB" id="A0A6A6PT32"/>
<feature type="compositionally biased region" description="Basic and acidic residues" evidence="16">
    <location>
        <begin position="22"/>
        <end position="41"/>
    </location>
</feature>
<evidence type="ECO:0000313" key="19">
    <source>
        <dbReference type="EMBL" id="KAF2482387.1"/>
    </source>
</evidence>
<evidence type="ECO:0000256" key="16">
    <source>
        <dbReference type="SAM" id="MobiDB-lite"/>
    </source>
</evidence>
<sequence>MPKSDRYPDSPVRRQRRRRTHQRIDSYGEAALRTRERDERGPLPPSPSKTRAQRAARRESREATRYSNSNSTQLSSDQLAKLDRINRKLGWEEYDGISQRPGQDQGEDRTQAELGEEDQRRIYRQQRRPSDRRYDSGRNHISQPPAENRFGDYRTAKTSEDFRPYDHNHDFQPRDYRRSSGQPMLERNSAYDNEKVLYLHNQRNRHGHTARHHDEEAKRRRSVWMIRIGLIVLLLVLIVAVPAAVVVSKKHKKSTDPTNTNIHGVSPSSIPKWAQGGYLDPFDWYDTTDFNLTFTNATVGGLYVMGLNSSWNDNTRANDNVPPLSEKWNYGTLPYRGVNLGGWLSIEPFITPSLFSSFDSSAGVVDEWTLSKTLGPTKARETIEKHYSAWVQESTFAEIQAAGFDHVRIPFSYWAVTTYEGDPYVPMISWRYLLRGIEWARKYGLRINLDLHGAPGSQNGWNHSGHQGLIGWLNGTDGDLNAQRTIDVHKQLSTFFSQPRYQNIITMYGLVNEPRMDALPHQKVLNWSANASAAIRASGYDNLIIIGDGFLGLQNWHGLLPGIEGLVLDAHQYLIFDTSLLGMTHEDKLIFSCRGWAQQTTQSVNKASGFGPTMFGEWSQADTDCTQYLNDVGVGSRWQGTLNEPNTPGGSSSGVVLTPSCPTHNNPPCSCAQANADPSTYSAAYKQWLLMFAESQMDSFELGWGWFYWTWETESAAQWSYKDGLAAGILPKLAYERSWNCNMSIPAYGSDVLPETY</sequence>
<keyword evidence="7 17" id="KW-1133">Transmembrane helix</keyword>
<dbReference type="EMBL" id="MU001636">
    <property type="protein sequence ID" value="KAF2482387.1"/>
    <property type="molecule type" value="Genomic_DNA"/>
</dbReference>
<evidence type="ECO:0000256" key="4">
    <source>
        <dbReference type="ARBA" id="ARBA00022692"/>
    </source>
</evidence>
<evidence type="ECO:0000256" key="15">
    <source>
        <dbReference type="ARBA" id="ARBA00041260"/>
    </source>
</evidence>
<dbReference type="InterPro" id="IPR050386">
    <property type="entry name" value="Glycosyl_hydrolase_5"/>
</dbReference>
<evidence type="ECO:0000256" key="13">
    <source>
        <dbReference type="ARBA" id="ARBA00037126"/>
    </source>
</evidence>
<dbReference type="GO" id="GO:0009986">
    <property type="term" value="C:cell surface"/>
    <property type="evidence" value="ECO:0007669"/>
    <property type="project" value="TreeGrafter"/>
</dbReference>
<proteinExistence type="inferred from homology"/>
<dbReference type="GO" id="GO:0005886">
    <property type="term" value="C:plasma membrane"/>
    <property type="evidence" value="ECO:0007669"/>
    <property type="project" value="UniProtKB-SubCell"/>
</dbReference>